<dbReference type="GO" id="GO:0005886">
    <property type="term" value="C:plasma membrane"/>
    <property type="evidence" value="ECO:0007669"/>
    <property type="project" value="TreeGrafter"/>
</dbReference>
<comment type="catalytic activity">
    <reaction evidence="2">
        <text>2 GTP = 3',3'-c-di-GMP + 2 diphosphate</text>
        <dbReference type="Rhea" id="RHEA:24898"/>
        <dbReference type="ChEBI" id="CHEBI:33019"/>
        <dbReference type="ChEBI" id="CHEBI:37565"/>
        <dbReference type="ChEBI" id="CHEBI:58805"/>
        <dbReference type="EC" id="2.7.7.65"/>
    </reaction>
</comment>
<dbReference type="Gene3D" id="3.30.70.270">
    <property type="match status" value="1"/>
</dbReference>
<dbReference type="SUPFAM" id="SSF55073">
    <property type="entry name" value="Nucleotide cyclase"/>
    <property type="match status" value="1"/>
</dbReference>
<dbReference type="SMART" id="SM00240">
    <property type="entry name" value="FHA"/>
    <property type="match status" value="1"/>
</dbReference>
<dbReference type="PROSITE" id="PS50887">
    <property type="entry name" value="GGDEF"/>
    <property type="match status" value="1"/>
</dbReference>
<dbReference type="Pfam" id="PF00990">
    <property type="entry name" value="GGDEF"/>
    <property type="match status" value="1"/>
</dbReference>
<dbReference type="CDD" id="cd01949">
    <property type="entry name" value="GGDEF"/>
    <property type="match status" value="1"/>
</dbReference>
<dbReference type="InterPro" id="IPR043128">
    <property type="entry name" value="Rev_trsase/Diguanyl_cyclase"/>
</dbReference>
<dbReference type="EMBL" id="ASRX01000024">
    <property type="protein sequence ID" value="EYF05369.1"/>
    <property type="molecule type" value="Genomic_DNA"/>
</dbReference>
<evidence type="ECO:0000256" key="1">
    <source>
        <dbReference type="ARBA" id="ARBA00012528"/>
    </source>
</evidence>
<accession>A0A017T7Z7</accession>
<dbReference type="RefSeq" id="WP_052375417.1">
    <property type="nucleotide sequence ID" value="NZ_ASRX01000024.1"/>
</dbReference>
<dbReference type="Pfam" id="PF00498">
    <property type="entry name" value="FHA"/>
    <property type="match status" value="1"/>
</dbReference>
<dbReference type="NCBIfam" id="TIGR00254">
    <property type="entry name" value="GGDEF"/>
    <property type="match status" value="1"/>
</dbReference>
<dbReference type="PANTHER" id="PTHR45138">
    <property type="entry name" value="REGULATORY COMPONENTS OF SENSORY TRANSDUCTION SYSTEM"/>
    <property type="match status" value="1"/>
</dbReference>
<evidence type="ECO:0000259" key="3">
    <source>
        <dbReference type="PROSITE" id="PS50006"/>
    </source>
</evidence>
<reference evidence="5 6" key="1">
    <citation type="submission" date="2013-05" db="EMBL/GenBank/DDBJ databases">
        <title>Genome assembly of Chondromyces apiculatus DSM 436.</title>
        <authorList>
            <person name="Sharma G."/>
            <person name="Khatri I."/>
            <person name="Kaur C."/>
            <person name="Mayilraj S."/>
            <person name="Subramanian S."/>
        </authorList>
    </citation>
    <scope>NUCLEOTIDE SEQUENCE [LARGE SCALE GENOMIC DNA]</scope>
    <source>
        <strain evidence="5 6">DSM 436</strain>
    </source>
</reference>
<feature type="domain" description="GGDEF" evidence="4">
    <location>
        <begin position="172"/>
        <end position="305"/>
    </location>
</feature>
<dbReference type="EC" id="2.7.7.65" evidence="1"/>
<dbReference type="PANTHER" id="PTHR45138:SF9">
    <property type="entry name" value="DIGUANYLATE CYCLASE DGCM-RELATED"/>
    <property type="match status" value="1"/>
</dbReference>
<organism evidence="5 6">
    <name type="scientific">Chondromyces apiculatus DSM 436</name>
    <dbReference type="NCBI Taxonomy" id="1192034"/>
    <lineage>
        <taxon>Bacteria</taxon>
        <taxon>Pseudomonadati</taxon>
        <taxon>Myxococcota</taxon>
        <taxon>Polyangia</taxon>
        <taxon>Polyangiales</taxon>
        <taxon>Polyangiaceae</taxon>
        <taxon>Chondromyces</taxon>
    </lineage>
</organism>
<dbReference type="InterPro" id="IPR050469">
    <property type="entry name" value="Diguanylate_Cyclase"/>
</dbReference>
<dbReference type="Gene3D" id="2.60.200.20">
    <property type="match status" value="1"/>
</dbReference>
<dbReference type="GO" id="GO:1902201">
    <property type="term" value="P:negative regulation of bacterial-type flagellum-dependent cell motility"/>
    <property type="evidence" value="ECO:0007669"/>
    <property type="project" value="TreeGrafter"/>
</dbReference>
<dbReference type="PROSITE" id="PS50006">
    <property type="entry name" value="FHA_DOMAIN"/>
    <property type="match status" value="1"/>
</dbReference>
<dbReference type="AlphaFoldDB" id="A0A017T7Z7"/>
<dbReference type="InterPro" id="IPR000160">
    <property type="entry name" value="GGDEF_dom"/>
</dbReference>
<sequence length="305" mass="34070">MAEEIRRMADKERTVVLQAPGPVSGPGATTVAALVHLHPSGVNLGRRYPLDKREILVGREGEVDVRLEYASVSRRQARIVNVLGNWVLEDLGSTNGTFVNERRIQSSALQSNDLIRFGEVIVKFLFGSDIEAAYHEEIYRVSIQDGLTGAFNKRYLLDLLERELARSVRYALPLGLVMFDVDHFKRVNDTYGHLAGDAVLKEMVRRLQPRMRQTDLLGRYGGEEFAVVLPSTDRHGSAAVADSLRQIVQSQPVMYEGVGIPVTISLGVTALEPWAGPPVDTQELIRRADERLYAAKHAGRNRVMW</sequence>
<feature type="domain" description="FHA" evidence="3">
    <location>
        <begin position="55"/>
        <end position="104"/>
    </location>
</feature>
<evidence type="ECO:0000313" key="6">
    <source>
        <dbReference type="Proteomes" id="UP000019678"/>
    </source>
</evidence>
<evidence type="ECO:0000256" key="2">
    <source>
        <dbReference type="ARBA" id="ARBA00034247"/>
    </source>
</evidence>
<proteinExistence type="predicted"/>
<dbReference type="FunFam" id="3.30.70.270:FF:000001">
    <property type="entry name" value="Diguanylate cyclase domain protein"/>
    <property type="match status" value="1"/>
</dbReference>
<dbReference type="GO" id="GO:0043709">
    <property type="term" value="P:cell adhesion involved in single-species biofilm formation"/>
    <property type="evidence" value="ECO:0007669"/>
    <property type="project" value="TreeGrafter"/>
</dbReference>
<protein>
    <recommendedName>
        <fullName evidence="1">diguanylate cyclase</fullName>
        <ecNumber evidence="1">2.7.7.65</ecNumber>
    </recommendedName>
</protein>
<evidence type="ECO:0000259" key="4">
    <source>
        <dbReference type="PROSITE" id="PS50887"/>
    </source>
</evidence>
<evidence type="ECO:0000313" key="5">
    <source>
        <dbReference type="EMBL" id="EYF05369.1"/>
    </source>
</evidence>
<dbReference type="InterPro" id="IPR029787">
    <property type="entry name" value="Nucleotide_cyclase"/>
</dbReference>
<name>A0A017T7Z7_9BACT</name>
<dbReference type="STRING" id="1192034.CAP_3286"/>
<dbReference type="SMART" id="SM00267">
    <property type="entry name" value="GGDEF"/>
    <property type="match status" value="1"/>
</dbReference>
<dbReference type="GO" id="GO:0052621">
    <property type="term" value="F:diguanylate cyclase activity"/>
    <property type="evidence" value="ECO:0007669"/>
    <property type="project" value="UniProtKB-EC"/>
</dbReference>
<comment type="caution">
    <text evidence="5">The sequence shown here is derived from an EMBL/GenBank/DDBJ whole genome shotgun (WGS) entry which is preliminary data.</text>
</comment>
<dbReference type="SUPFAM" id="SSF49879">
    <property type="entry name" value="SMAD/FHA domain"/>
    <property type="match status" value="1"/>
</dbReference>
<dbReference type="CDD" id="cd00060">
    <property type="entry name" value="FHA"/>
    <property type="match status" value="1"/>
</dbReference>
<gene>
    <name evidence="5" type="ORF">CAP_3286</name>
</gene>
<dbReference type="Proteomes" id="UP000019678">
    <property type="component" value="Unassembled WGS sequence"/>
</dbReference>
<dbReference type="eggNOG" id="COG3706">
    <property type="taxonomic scope" value="Bacteria"/>
</dbReference>
<dbReference type="InterPro" id="IPR000253">
    <property type="entry name" value="FHA_dom"/>
</dbReference>
<dbReference type="InterPro" id="IPR008984">
    <property type="entry name" value="SMAD_FHA_dom_sf"/>
</dbReference>
<keyword evidence="6" id="KW-1185">Reference proteome</keyword>